<proteinExistence type="predicted"/>
<dbReference type="Pfam" id="PF20237">
    <property type="entry name" value="DUF6594"/>
    <property type="match status" value="1"/>
</dbReference>
<dbReference type="OrthoDB" id="5342093at2759"/>
<evidence type="ECO:0000259" key="2">
    <source>
        <dbReference type="Pfam" id="PF20237"/>
    </source>
</evidence>
<evidence type="ECO:0000313" key="3">
    <source>
        <dbReference type="EMBL" id="KEQ72298.1"/>
    </source>
</evidence>
<protein>
    <recommendedName>
        <fullName evidence="2">DUF6594 domain-containing protein</fullName>
    </recommendedName>
</protein>
<evidence type="ECO:0000256" key="1">
    <source>
        <dbReference type="SAM" id="Phobius"/>
    </source>
</evidence>
<dbReference type="Proteomes" id="UP000027730">
    <property type="component" value="Unassembled WGS sequence"/>
</dbReference>
<name>A0A074WGZ1_9PEZI</name>
<sequence length="200" mass="21980">MYAYPSTISEDVVNISVLNRWLADKNEGNNFLNGLEDLPWTDERASDLVALSKRQNDHLTTWTAESLIPWFLRKGFTSKAPLLGQEEPGMVEWSDDSYTTASRTISVITSSLVPSLAIVILYFIHSLLARIFAALGLSFPFSIALALLTSARAAEIFRVRLRKSTSSDDRDKVCTDAEHSFAAVLVVFIGSTSTGSLGTT</sequence>
<dbReference type="EMBL" id="KL584711">
    <property type="protein sequence ID" value="KEQ72298.1"/>
    <property type="molecule type" value="Genomic_DNA"/>
</dbReference>
<reference evidence="3 4" key="1">
    <citation type="journal article" date="2014" name="BMC Genomics">
        <title>Genome sequencing of four Aureobasidium pullulans varieties: biotechnological potential, stress tolerance, and description of new species.</title>
        <authorList>
            <person name="Gostin Ar C."/>
            <person name="Ohm R.A."/>
            <person name="Kogej T."/>
            <person name="Sonjak S."/>
            <person name="Turk M."/>
            <person name="Zajc J."/>
            <person name="Zalar P."/>
            <person name="Grube M."/>
            <person name="Sun H."/>
            <person name="Han J."/>
            <person name="Sharma A."/>
            <person name="Chiniquy J."/>
            <person name="Ngan C.Y."/>
            <person name="Lipzen A."/>
            <person name="Barry K."/>
            <person name="Grigoriev I.V."/>
            <person name="Gunde-Cimerman N."/>
        </authorList>
    </citation>
    <scope>NUCLEOTIDE SEQUENCE [LARGE SCALE GENOMIC DNA]</scope>
    <source>
        <strain evidence="3 4">CBS 147.97</strain>
    </source>
</reference>
<dbReference type="HOGENOM" id="CLU_1489286_0_0_1"/>
<evidence type="ECO:0000313" key="4">
    <source>
        <dbReference type="Proteomes" id="UP000027730"/>
    </source>
</evidence>
<dbReference type="STRING" id="1043004.A0A074WGZ1"/>
<feature type="transmembrane region" description="Helical" evidence="1">
    <location>
        <begin position="131"/>
        <end position="154"/>
    </location>
</feature>
<keyword evidence="4" id="KW-1185">Reference proteome</keyword>
<feature type="transmembrane region" description="Helical" evidence="1">
    <location>
        <begin position="105"/>
        <end position="125"/>
    </location>
</feature>
<keyword evidence="1" id="KW-0472">Membrane</keyword>
<keyword evidence="1" id="KW-0812">Transmembrane</keyword>
<dbReference type="GeneID" id="25410930"/>
<dbReference type="AlphaFoldDB" id="A0A074WGZ1"/>
<dbReference type="PANTHER" id="PTHR34502">
    <property type="entry name" value="DUF6594 DOMAIN-CONTAINING PROTEIN-RELATED"/>
    <property type="match status" value="1"/>
</dbReference>
<gene>
    <name evidence="3" type="ORF">M436DRAFT_48793</name>
</gene>
<keyword evidence="1" id="KW-1133">Transmembrane helix</keyword>
<feature type="domain" description="DUF6594" evidence="2">
    <location>
        <begin position="15"/>
        <end position="157"/>
    </location>
</feature>
<accession>A0A074WGZ1</accession>
<dbReference type="RefSeq" id="XP_013426641.1">
    <property type="nucleotide sequence ID" value="XM_013571187.1"/>
</dbReference>
<dbReference type="PANTHER" id="PTHR34502:SF5">
    <property type="entry name" value="DUF6594 DOMAIN-CONTAINING PROTEIN"/>
    <property type="match status" value="1"/>
</dbReference>
<organism evidence="3 4">
    <name type="scientific">Aureobasidium namibiae CBS 147.97</name>
    <dbReference type="NCBI Taxonomy" id="1043004"/>
    <lineage>
        <taxon>Eukaryota</taxon>
        <taxon>Fungi</taxon>
        <taxon>Dikarya</taxon>
        <taxon>Ascomycota</taxon>
        <taxon>Pezizomycotina</taxon>
        <taxon>Dothideomycetes</taxon>
        <taxon>Dothideomycetidae</taxon>
        <taxon>Dothideales</taxon>
        <taxon>Saccotheciaceae</taxon>
        <taxon>Aureobasidium</taxon>
    </lineage>
</organism>
<dbReference type="InterPro" id="IPR046529">
    <property type="entry name" value="DUF6594"/>
</dbReference>